<organism evidence="1">
    <name type="scientific">bioreactor metagenome</name>
    <dbReference type="NCBI Taxonomy" id="1076179"/>
    <lineage>
        <taxon>unclassified sequences</taxon>
        <taxon>metagenomes</taxon>
        <taxon>ecological metagenomes</taxon>
    </lineage>
</organism>
<dbReference type="EMBL" id="VSSQ01110109">
    <property type="protein sequence ID" value="MPN48103.1"/>
    <property type="molecule type" value="Genomic_DNA"/>
</dbReference>
<accession>A0A645IL97</accession>
<protein>
    <submittedName>
        <fullName evidence="1">Uncharacterized protein</fullName>
    </submittedName>
</protein>
<gene>
    <name evidence="1" type="ORF">SDC9_195707</name>
</gene>
<comment type="caution">
    <text evidence="1">The sequence shown here is derived from an EMBL/GenBank/DDBJ whole genome shotgun (WGS) entry which is preliminary data.</text>
</comment>
<reference evidence="1" key="1">
    <citation type="submission" date="2019-08" db="EMBL/GenBank/DDBJ databases">
        <authorList>
            <person name="Kucharzyk K."/>
            <person name="Murdoch R.W."/>
            <person name="Higgins S."/>
            <person name="Loffler F."/>
        </authorList>
    </citation>
    <scope>NUCLEOTIDE SEQUENCE</scope>
</reference>
<evidence type="ECO:0000313" key="1">
    <source>
        <dbReference type="EMBL" id="MPN48103.1"/>
    </source>
</evidence>
<sequence>MVVDIIYANAKLKVEPFNYIPRGDRNETPDIFFDHSRVIFAQIRASGYNPGVFIAGSKKDIVITSLLEDSLRRTNVTIYGWHRLDGTPIQPVYNKHLGSYVDYSHGVRLISNKVFIDGKEYNYRDVLKDSVYHVLLSNEREPFKITSYPY</sequence>
<dbReference type="AlphaFoldDB" id="A0A645IL97"/>
<name>A0A645IL97_9ZZZZ</name>
<proteinExistence type="predicted"/>